<dbReference type="SMART" id="SM00388">
    <property type="entry name" value="HisKA"/>
    <property type="match status" value="1"/>
</dbReference>
<dbReference type="AlphaFoldDB" id="A0A5A8EA32"/>
<keyword evidence="2" id="KW-0472">Membrane</keyword>
<dbReference type="GO" id="GO:0000155">
    <property type="term" value="F:phosphorelay sensor kinase activity"/>
    <property type="evidence" value="ECO:0007669"/>
    <property type="project" value="InterPro"/>
</dbReference>
<protein>
    <recommendedName>
        <fullName evidence="3">Signal transduction histidine kinase dimerisation/phosphoacceptor domain-containing protein</fullName>
    </recommendedName>
</protein>
<proteinExistence type="predicted"/>
<evidence type="ECO:0000256" key="2">
    <source>
        <dbReference type="SAM" id="Phobius"/>
    </source>
</evidence>
<keyword evidence="2" id="KW-0812">Transmembrane</keyword>
<evidence type="ECO:0000259" key="3">
    <source>
        <dbReference type="SMART" id="SM00388"/>
    </source>
</evidence>
<dbReference type="Gene3D" id="1.10.287.130">
    <property type="match status" value="1"/>
</dbReference>
<evidence type="ECO:0000313" key="5">
    <source>
        <dbReference type="Proteomes" id="UP000322899"/>
    </source>
</evidence>
<feature type="transmembrane region" description="Helical" evidence="2">
    <location>
        <begin position="42"/>
        <end position="65"/>
    </location>
</feature>
<feature type="transmembrane region" description="Helical" evidence="2">
    <location>
        <begin position="214"/>
        <end position="239"/>
    </location>
</feature>
<dbReference type="SUPFAM" id="SSF47384">
    <property type="entry name" value="Homodimeric domain of signal transducing histidine kinase"/>
    <property type="match status" value="1"/>
</dbReference>
<organism evidence="4 5">
    <name type="scientific">Cafeteria roenbergensis</name>
    <name type="common">Marine flagellate</name>
    <dbReference type="NCBI Taxonomy" id="33653"/>
    <lineage>
        <taxon>Eukaryota</taxon>
        <taxon>Sar</taxon>
        <taxon>Stramenopiles</taxon>
        <taxon>Bigyra</taxon>
        <taxon>Opalozoa</taxon>
        <taxon>Bicosoecida</taxon>
        <taxon>Cafeteriaceae</taxon>
        <taxon>Cafeteria</taxon>
    </lineage>
</organism>
<feature type="region of interest" description="Disordered" evidence="1">
    <location>
        <begin position="433"/>
        <end position="504"/>
    </location>
</feature>
<feature type="transmembrane region" description="Helical" evidence="2">
    <location>
        <begin position="326"/>
        <end position="346"/>
    </location>
</feature>
<feature type="transmembrane region" description="Helical" evidence="2">
    <location>
        <begin position="146"/>
        <end position="163"/>
    </location>
</feature>
<name>A0A5A8EA32_CAFRO</name>
<evidence type="ECO:0000256" key="1">
    <source>
        <dbReference type="SAM" id="MobiDB-lite"/>
    </source>
</evidence>
<dbReference type="InterPro" id="IPR003661">
    <property type="entry name" value="HisK_dim/P_dom"/>
</dbReference>
<accession>A0A5A8EA32</accession>
<feature type="transmembrane region" description="Helical" evidence="2">
    <location>
        <begin position="114"/>
        <end position="134"/>
    </location>
</feature>
<evidence type="ECO:0000313" key="4">
    <source>
        <dbReference type="EMBL" id="KAA0172761.1"/>
    </source>
</evidence>
<feature type="transmembrane region" description="Helical" evidence="2">
    <location>
        <begin position="251"/>
        <end position="269"/>
    </location>
</feature>
<feature type="transmembrane region" description="Helical" evidence="2">
    <location>
        <begin position="184"/>
        <end position="208"/>
    </location>
</feature>
<reference evidence="4 5" key="1">
    <citation type="submission" date="2019-07" db="EMBL/GenBank/DDBJ databases">
        <title>Genomes of Cafeteria roenbergensis.</title>
        <authorList>
            <person name="Fischer M.G."/>
            <person name="Hackl T."/>
            <person name="Roman M."/>
        </authorList>
    </citation>
    <scope>NUCLEOTIDE SEQUENCE [LARGE SCALE GENOMIC DNA]</scope>
    <source>
        <strain evidence="4 5">E4-10P</strain>
    </source>
</reference>
<feature type="domain" description="Signal transduction histidine kinase dimerisation/phosphoacceptor" evidence="3">
    <location>
        <begin position="364"/>
        <end position="430"/>
    </location>
</feature>
<comment type="caution">
    <text evidence="4">The sequence shown here is derived from an EMBL/GenBank/DDBJ whole genome shotgun (WGS) entry which is preliminary data.</text>
</comment>
<keyword evidence="2" id="KW-1133">Transmembrane helix</keyword>
<dbReference type="Proteomes" id="UP000322899">
    <property type="component" value="Unassembled WGS sequence"/>
</dbReference>
<sequence>MAGAAPPEPGKDTEDAHPNEWVEIRVSRHTVAEGEVNERIPIVYWLIGAALVTLGMLGALSELWVANEYFLTSGPLWRVVDEWLTEGLEVAVGSDGRVDHAEWQRVALWWNSTYLASSMSWAAELIVFCLAAVSWRSYRPHAKGRVVVLALGFLASAMMVGWLRGSRMLLVSLSPSSQDSCATYLLPATVLCAWFIMVIQQAVFFVSMVHDNMAIVSVVGAKLLLHSAALVLLVFIAFFTRHVRRKRRTIALNNVLHIFLAILAVGVVFEATRPQSDRSYECPKWLSPARGNSHPPPAGVTYPFGLDATLPENRMLVLDQLTAQGFFLYISGAVLVLLSCSFVLDAQNEVSLHRKRRAEAAAAALGQAIAYVSHEARGPLNAAALGLALLEAGDGNDAEDAALLDDVGTSVQAARRHLDDLLLWERAGLPAATKTGSGRGAGGASSAGVHPMQSGGSGRGANGAGDASAGGGGNVTRRASAGDGNGNGVGDAADGGNSGVDDGGTWADPAPALIAEAAAAFDAACDQARSNLRIITARSPAHHRAGRRAL</sequence>
<feature type="compositionally biased region" description="Gly residues" evidence="1">
    <location>
        <begin position="455"/>
        <end position="474"/>
    </location>
</feature>
<dbReference type="EMBL" id="VLTO01000043">
    <property type="protein sequence ID" value="KAA0172761.1"/>
    <property type="molecule type" value="Genomic_DNA"/>
</dbReference>
<dbReference type="InterPro" id="IPR036097">
    <property type="entry name" value="HisK_dim/P_sf"/>
</dbReference>
<gene>
    <name evidence="4" type="ORF">FNF27_05741</name>
</gene>